<dbReference type="AlphaFoldDB" id="A0A1F4U898"/>
<sequence>MKLLIIIAALSLCMVNLTFATDDPGELVEKVRIYKLTKELDLTTEQAVVFFPKLNEFHKIEKKFNEEKIAILHELKDLVKQNVDDKKINEVLERYEHAHRRKLEDQINKTKEMWAVLTVTQRAKFLIFQDEFNREIREIIKQIKKQQGND</sequence>
<dbReference type="Gene3D" id="1.20.120.1490">
    <property type="match status" value="1"/>
</dbReference>
<protein>
    <recommendedName>
        <fullName evidence="4">DUF5667 domain-containing protein</fullName>
    </recommendedName>
</protein>
<name>A0A1F4U898_UNCW3</name>
<evidence type="ECO:0000313" key="2">
    <source>
        <dbReference type="EMBL" id="OGC41178.1"/>
    </source>
</evidence>
<evidence type="ECO:0000256" key="1">
    <source>
        <dbReference type="SAM" id="SignalP"/>
    </source>
</evidence>
<dbReference type="Proteomes" id="UP000177025">
    <property type="component" value="Unassembled WGS sequence"/>
</dbReference>
<dbReference type="EMBL" id="MEUM01000118">
    <property type="protein sequence ID" value="OGC41178.1"/>
    <property type="molecule type" value="Genomic_DNA"/>
</dbReference>
<gene>
    <name evidence="2" type="ORF">A2Y85_05070</name>
</gene>
<feature type="chain" id="PRO_5009514807" description="DUF5667 domain-containing protein" evidence="1">
    <location>
        <begin position="21"/>
        <end position="150"/>
    </location>
</feature>
<evidence type="ECO:0008006" key="4">
    <source>
        <dbReference type="Google" id="ProtNLM"/>
    </source>
</evidence>
<evidence type="ECO:0000313" key="3">
    <source>
        <dbReference type="Proteomes" id="UP000177025"/>
    </source>
</evidence>
<organism evidence="2 3">
    <name type="scientific">candidate division WOR-3 bacterium RBG_13_43_14</name>
    <dbReference type="NCBI Taxonomy" id="1802590"/>
    <lineage>
        <taxon>Bacteria</taxon>
        <taxon>Bacteria division WOR-3</taxon>
    </lineage>
</organism>
<keyword evidence="1" id="KW-0732">Signal</keyword>
<reference evidence="2 3" key="1">
    <citation type="journal article" date="2016" name="Nat. Commun.">
        <title>Thousands of microbial genomes shed light on interconnected biogeochemical processes in an aquifer system.</title>
        <authorList>
            <person name="Anantharaman K."/>
            <person name="Brown C.T."/>
            <person name="Hug L.A."/>
            <person name="Sharon I."/>
            <person name="Castelle C.J."/>
            <person name="Probst A.J."/>
            <person name="Thomas B.C."/>
            <person name="Singh A."/>
            <person name="Wilkins M.J."/>
            <person name="Karaoz U."/>
            <person name="Brodie E.L."/>
            <person name="Williams K.H."/>
            <person name="Hubbard S.S."/>
            <person name="Banfield J.F."/>
        </authorList>
    </citation>
    <scope>NUCLEOTIDE SEQUENCE [LARGE SCALE GENOMIC DNA]</scope>
</reference>
<accession>A0A1F4U898</accession>
<comment type="caution">
    <text evidence="2">The sequence shown here is derived from an EMBL/GenBank/DDBJ whole genome shotgun (WGS) entry which is preliminary data.</text>
</comment>
<proteinExistence type="predicted"/>
<feature type="signal peptide" evidence="1">
    <location>
        <begin position="1"/>
        <end position="20"/>
    </location>
</feature>